<evidence type="ECO:0000313" key="2">
    <source>
        <dbReference type="Proteomes" id="UP000602510"/>
    </source>
</evidence>
<dbReference type="EMBL" id="WSZM01000091">
    <property type="protein sequence ID" value="KAF4043268.1"/>
    <property type="molecule type" value="Genomic_DNA"/>
</dbReference>
<dbReference type="CDD" id="cd09272">
    <property type="entry name" value="RNase_HI_RT_Ty1"/>
    <property type="match status" value="1"/>
</dbReference>
<sequence>MLWARQLITEMTMEIKGPTKVLLDNKAAISMVTNSGYTSRAKHIELRGSRSEHTIEIEHVISKLQLADYLTKPLPTPQFATLVNKSEVVSYKVQEQQVEGEC</sequence>
<dbReference type="Proteomes" id="UP000602510">
    <property type="component" value="Unassembled WGS sequence"/>
</dbReference>
<accession>A0A833T4H1</accession>
<name>A0A833T4H1_PHYIN</name>
<gene>
    <name evidence="1" type="ORF">GN244_ATG04478</name>
</gene>
<reference evidence="1" key="1">
    <citation type="submission" date="2020-04" db="EMBL/GenBank/DDBJ databases">
        <title>Hybrid Assembly of Korean Phytophthora infestans isolates.</title>
        <authorList>
            <person name="Prokchorchik M."/>
            <person name="Lee Y."/>
            <person name="Seo J."/>
            <person name="Cho J.-H."/>
            <person name="Park Y.-E."/>
            <person name="Jang D.-C."/>
            <person name="Im J.-S."/>
            <person name="Choi J.-G."/>
            <person name="Park H.-J."/>
            <person name="Lee G.-B."/>
            <person name="Lee Y.-G."/>
            <person name="Hong S.-Y."/>
            <person name="Cho K."/>
            <person name="Sohn K.H."/>
        </authorList>
    </citation>
    <scope>NUCLEOTIDE SEQUENCE</scope>
    <source>
        <strain evidence="1">KR_1_A1</strain>
    </source>
</reference>
<keyword evidence="2" id="KW-1185">Reference proteome</keyword>
<dbReference type="AlphaFoldDB" id="A0A833T4H1"/>
<proteinExistence type="predicted"/>
<comment type="caution">
    <text evidence="1">The sequence shown here is derived from an EMBL/GenBank/DDBJ whole genome shotgun (WGS) entry which is preliminary data.</text>
</comment>
<protein>
    <submittedName>
        <fullName evidence="1">Putative polyprotein</fullName>
    </submittedName>
</protein>
<organism evidence="1 2">
    <name type="scientific">Phytophthora infestans</name>
    <name type="common">Potato late blight agent</name>
    <name type="synonym">Botrytis infestans</name>
    <dbReference type="NCBI Taxonomy" id="4787"/>
    <lineage>
        <taxon>Eukaryota</taxon>
        <taxon>Sar</taxon>
        <taxon>Stramenopiles</taxon>
        <taxon>Oomycota</taxon>
        <taxon>Peronosporomycetes</taxon>
        <taxon>Peronosporales</taxon>
        <taxon>Peronosporaceae</taxon>
        <taxon>Phytophthora</taxon>
    </lineage>
</organism>
<evidence type="ECO:0000313" key="1">
    <source>
        <dbReference type="EMBL" id="KAF4043268.1"/>
    </source>
</evidence>